<accession>A0ABX5LHZ2</accession>
<dbReference type="Proteomes" id="UP000245523">
    <property type="component" value="Unassembled WGS sequence"/>
</dbReference>
<dbReference type="SUPFAM" id="SSF51161">
    <property type="entry name" value="Trimeric LpxA-like enzymes"/>
    <property type="match status" value="1"/>
</dbReference>
<keyword evidence="4" id="KW-1185">Reference proteome</keyword>
<gene>
    <name evidence="3" type="ORF">B0H50_13417</name>
</gene>
<dbReference type="InterPro" id="IPR001451">
    <property type="entry name" value="Hexapep"/>
</dbReference>
<proteinExistence type="inferred from homology"/>
<keyword evidence="2" id="KW-0808">Transferase</keyword>
<dbReference type="CDD" id="cd04647">
    <property type="entry name" value="LbH_MAT_like"/>
    <property type="match status" value="1"/>
</dbReference>
<evidence type="ECO:0000313" key="4">
    <source>
        <dbReference type="Proteomes" id="UP000245523"/>
    </source>
</evidence>
<dbReference type="PANTHER" id="PTHR23416:SF23">
    <property type="entry name" value="ACETYLTRANSFERASE C18B11.09C-RELATED"/>
    <property type="match status" value="1"/>
</dbReference>
<name>A0ABX5LHZ2_9BACT</name>
<dbReference type="InterPro" id="IPR011004">
    <property type="entry name" value="Trimer_LpxA-like_sf"/>
</dbReference>
<dbReference type="PANTHER" id="PTHR23416">
    <property type="entry name" value="SIALIC ACID SYNTHASE-RELATED"/>
    <property type="match status" value="1"/>
</dbReference>
<dbReference type="Gene3D" id="2.160.10.10">
    <property type="entry name" value="Hexapeptide repeat proteins"/>
    <property type="match status" value="2"/>
</dbReference>
<comment type="caution">
    <text evidence="3">The sequence shown here is derived from an EMBL/GenBank/DDBJ whole genome shotgun (WGS) entry which is preliminary data.</text>
</comment>
<dbReference type="InterPro" id="IPR051159">
    <property type="entry name" value="Hexapeptide_acetyltransf"/>
</dbReference>
<comment type="similarity">
    <text evidence="1">Belongs to the transferase hexapeptide repeat family.</text>
</comment>
<evidence type="ECO:0000256" key="1">
    <source>
        <dbReference type="ARBA" id="ARBA00007274"/>
    </source>
</evidence>
<dbReference type="EMBL" id="QGHD01000034">
    <property type="protein sequence ID" value="PWK92658.1"/>
    <property type="molecule type" value="Genomic_DNA"/>
</dbReference>
<protein>
    <submittedName>
        <fullName evidence="3">Acetyltransferase-like isoleucine patch superfamily enzyme</fullName>
    </submittedName>
</protein>
<evidence type="ECO:0000313" key="3">
    <source>
        <dbReference type="EMBL" id="PWK92658.1"/>
    </source>
</evidence>
<dbReference type="Pfam" id="PF00132">
    <property type="entry name" value="Hexapep"/>
    <property type="match status" value="1"/>
</dbReference>
<dbReference type="RefSeq" id="WP_109587805.1">
    <property type="nucleotide sequence ID" value="NZ_QGHD01000034.1"/>
</dbReference>
<organism evidence="3 4">
    <name type="scientific">Hallerella porci</name>
    <dbReference type="NCBI Taxonomy" id="1945871"/>
    <lineage>
        <taxon>Bacteria</taxon>
        <taxon>Pseudomonadati</taxon>
        <taxon>Fibrobacterota</taxon>
        <taxon>Fibrobacteria</taxon>
        <taxon>Fibrobacterales</taxon>
        <taxon>Fibrobacteraceae</taxon>
        <taxon>Hallerella</taxon>
    </lineage>
</organism>
<evidence type="ECO:0000256" key="2">
    <source>
        <dbReference type="ARBA" id="ARBA00022679"/>
    </source>
</evidence>
<sequence length="227" mass="24264">MFIHSLLEKVKGNGIRIDRRIPSSYLLGTMLSRMVGLIYGMIRLGTLKRVYVSPSASIRCASKMMFKKNLSIADNCRIDALSENGLVLGENVSIGYQTQIELTGSLSLLGKGMVVGDNVGFGTHGRYGSGAGFVKIGSNTIFGNYVSIHPENHIFKDASKPIREQGVVSKGGVEIGDNCWIGAKVTILDGTKIGNNCIVAAGAVVRGEYPDGVLIGGVPSKIIRKIY</sequence>
<reference evidence="3 4" key="1">
    <citation type="submission" date="2018-05" db="EMBL/GenBank/DDBJ databases">
        <title>Animal gut microbial communities from fecal samples from Wisconsin, USA.</title>
        <authorList>
            <person name="Neumann A."/>
        </authorList>
    </citation>
    <scope>NUCLEOTIDE SEQUENCE [LARGE SCALE GENOMIC DNA]</scope>
    <source>
        <strain evidence="3 4">UWS4</strain>
    </source>
</reference>